<proteinExistence type="predicted"/>
<accession>A0ABR7QCK0</accession>
<sequence length="59" mass="6388">MKKKSISNSLVFKKSVVAELSNKKMQVVLGGSTATTSAMREWCATINPLNCTMSAQCAY</sequence>
<keyword evidence="2" id="KW-1185">Reference proteome</keyword>
<evidence type="ECO:0000313" key="2">
    <source>
        <dbReference type="Proteomes" id="UP000619238"/>
    </source>
</evidence>
<comment type="caution">
    <text evidence="1">The sequence shown here is derived from an EMBL/GenBank/DDBJ whole genome shotgun (WGS) entry which is preliminary data.</text>
</comment>
<evidence type="ECO:0000313" key="1">
    <source>
        <dbReference type="EMBL" id="MBC8756223.1"/>
    </source>
</evidence>
<gene>
    <name evidence="1" type="ORF">H2O64_16215</name>
</gene>
<reference evidence="1 2" key="1">
    <citation type="submission" date="2020-07" db="EMBL/GenBank/DDBJ databases">
        <title>Description of Kordia aestuariivivens sp. nov., isolated from a tidal flat.</title>
        <authorList>
            <person name="Park S."/>
            <person name="Yoon J.-H."/>
        </authorList>
    </citation>
    <scope>NUCLEOTIDE SEQUENCE [LARGE SCALE GENOMIC DNA]</scope>
    <source>
        <strain evidence="1 2">YSTF-M3</strain>
    </source>
</reference>
<protein>
    <recommendedName>
        <fullName evidence="3">Natural product</fullName>
    </recommendedName>
</protein>
<dbReference type="InterPro" id="IPR058238">
    <property type="entry name" value="Lant_leader_dom"/>
</dbReference>
<organism evidence="1 2">
    <name type="scientific">Kordia aestuariivivens</name>
    <dbReference type="NCBI Taxonomy" id="2759037"/>
    <lineage>
        <taxon>Bacteria</taxon>
        <taxon>Pseudomonadati</taxon>
        <taxon>Bacteroidota</taxon>
        <taxon>Flavobacteriia</taxon>
        <taxon>Flavobacteriales</taxon>
        <taxon>Flavobacteriaceae</taxon>
        <taxon>Kordia</taxon>
    </lineage>
</organism>
<dbReference type="Proteomes" id="UP000619238">
    <property type="component" value="Unassembled WGS sequence"/>
</dbReference>
<name>A0ABR7QCK0_9FLAO</name>
<dbReference type="NCBIfam" id="NF038153">
    <property type="entry name" value="lant_leader_L1a"/>
    <property type="match status" value="1"/>
</dbReference>
<evidence type="ECO:0008006" key="3">
    <source>
        <dbReference type="Google" id="ProtNLM"/>
    </source>
</evidence>
<dbReference type="RefSeq" id="WP_187563266.1">
    <property type="nucleotide sequence ID" value="NZ_JACGWS010000010.1"/>
</dbReference>
<dbReference type="EMBL" id="JACGWS010000010">
    <property type="protein sequence ID" value="MBC8756223.1"/>
    <property type="molecule type" value="Genomic_DNA"/>
</dbReference>